<protein>
    <recommendedName>
        <fullName evidence="5">Solute-binding protein family 5 domain-containing protein</fullName>
    </recommendedName>
</protein>
<dbReference type="InterPro" id="IPR000914">
    <property type="entry name" value="SBP_5_dom"/>
</dbReference>
<dbReference type="InterPro" id="IPR039424">
    <property type="entry name" value="SBP_5"/>
</dbReference>
<evidence type="ECO:0000256" key="4">
    <source>
        <dbReference type="SAM" id="SignalP"/>
    </source>
</evidence>
<dbReference type="GO" id="GO:0015833">
    <property type="term" value="P:peptide transport"/>
    <property type="evidence" value="ECO:0007669"/>
    <property type="project" value="TreeGrafter"/>
</dbReference>
<evidence type="ECO:0000313" key="7">
    <source>
        <dbReference type="Proteomes" id="UP000185696"/>
    </source>
</evidence>
<feature type="domain" description="Solute-binding protein family 5" evidence="5">
    <location>
        <begin position="75"/>
        <end position="392"/>
    </location>
</feature>
<dbReference type="PANTHER" id="PTHR30290">
    <property type="entry name" value="PERIPLASMIC BINDING COMPONENT OF ABC TRANSPORTER"/>
    <property type="match status" value="1"/>
</dbReference>
<dbReference type="Gene3D" id="3.40.190.10">
    <property type="entry name" value="Periplasmic binding protein-like II"/>
    <property type="match status" value="1"/>
</dbReference>
<evidence type="ECO:0000256" key="2">
    <source>
        <dbReference type="ARBA" id="ARBA00022448"/>
    </source>
</evidence>
<dbReference type="InterPro" id="IPR030678">
    <property type="entry name" value="Peptide/Ni-bd"/>
</dbReference>
<dbReference type="AlphaFoldDB" id="A0A7Z1ATY0"/>
<feature type="signal peptide" evidence="4">
    <location>
        <begin position="1"/>
        <end position="20"/>
    </location>
</feature>
<feature type="chain" id="PRO_5039554674" description="Solute-binding protein family 5 domain-containing protein" evidence="4">
    <location>
        <begin position="21"/>
        <end position="510"/>
    </location>
</feature>
<keyword evidence="2" id="KW-0813">Transport</keyword>
<dbReference type="PROSITE" id="PS51257">
    <property type="entry name" value="PROKAR_LIPOPROTEIN"/>
    <property type="match status" value="1"/>
</dbReference>
<dbReference type="Gene3D" id="3.10.105.10">
    <property type="entry name" value="Dipeptide-binding Protein, Domain 3"/>
    <property type="match status" value="1"/>
</dbReference>
<evidence type="ECO:0000259" key="5">
    <source>
        <dbReference type="Pfam" id="PF00496"/>
    </source>
</evidence>
<accession>A0A7Z1ATY0</accession>
<dbReference type="PANTHER" id="PTHR30290:SF9">
    <property type="entry name" value="OLIGOPEPTIDE-BINDING PROTEIN APPA"/>
    <property type="match status" value="1"/>
</dbReference>
<evidence type="ECO:0000256" key="3">
    <source>
        <dbReference type="ARBA" id="ARBA00022729"/>
    </source>
</evidence>
<dbReference type="GO" id="GO:0042597">
    <property type="term" value="C:periplasmic space"/>
    <property type="evidence" value="ECO:0007669"/>
    <property type="project" value="UniProtKB-ARBA"/>
</dbReference>
<dbReference type="Proteomes" id="UP000185696">
    <property type="component" value="Unassembled WGS sequence"/>
</dbReference>
<sequence length="510" mass="54130">MSPRRVVVALLAVVSLAAGCTGDPAPPASGDPDGTSLVIAVAEEPAELNPLSGYGANGAAKIFDGLVEHDVDLTLRPALAADLPEPAADGRTWTVRLRAGVTFSDGSPLDAQDVVATYQALLDPANRSPMRQRFSMLRQVVAQSPSVVRFELTAPYAPFPDLLVFGIMSSESLAATSPPIGTGPYRVDDWQRGTRLVLAANDDYWAGAPAIKKVTVEFLPDDEARATRLREGKLDGAALPPALAQEFDGTDGLRVVSHSSADVRAVVLPSDGPVTGDPAVRLALNHAMNRRTVVDDVLAGQGQVAHTPMPAVLAEYVEPGAVFEYNITHALDQLESRGWVTGADGIRSRNGQPAKFTLSYLAGDTVSEDLAKSFATSARSIGIQVDLLPAARESLTGSSLVAFGDPFDPDLALHPHLSTTSDAALGAYQNATVDDALNTGRTATDPAQRATAYRRLQRAYITSPGMVVIAAPHHTYVIRESWDGYEPVVDSPTVDATWGAWWNLETWTPQ</sequence>
<evidence type="ECO:0000256" key="1">
    <source>
        <dbReference type="ARBA" id="ARBA00005695"/>
    </source>
</evidence>
<dbReference type="EMBL" id="MSIF01000046">
    <property type="protein sequence ID" value="OLF04398.1"/>
    <property type="molecule type" value="Genomic_DNA"/>
</dbReference>
<name>A0A7Z1ATY0_9PSEU</name>
<organism evidence="6 7">
    <name type="scientific">Actinophytocola xinjiangensis</name>
    <dbReference type="NCBI Taxonomy" id="485602"/>
    <lineage>
        <taxon>Bacteria</taxon>
        <taxon>Bacillati</taxon>
        <taxon>Actinomycetota</taxon>
        <taxon>Actinomycetes</taxon>
        <taxon>Pseudonocardiales</taxon>
        <taxon>Pseudonocardiaceae</taxon>
    </lineage>
</organism>
<dbReference type="GO" id="GO:1904680">
    <property type="term" value="F:peptide transmembrane transporter activity"/>
    <property type="evidence" value="ECO:0007669"/>
    <property type="project" value="TreeGrafter"/>
</dbReference>
<comment type="caution">
    <text evidence="6">The sequence shown here is derived from an EMBL/GenBank/DDBJ whole genome shotgun (WGS) entry which is preliminary data.</text>
</comment>
<dbReference type="OrthoDB" id="9046151at2"/>
<dbReference type="PIRSF" id="PIRSF002741">
    <property type="entry name" value="MppA"/>
    <property type="match status" value="1"/>
</dbReference>
<keyword evidence="3 4" id="KW-0732">Signal</keyword>
<reference evidence="6 7" key="1">
    <citation type="submission" date="2016-12" db="EMBL/GenBank/DDBJ databases">
        <title>The draft genome sequence of Actinophytocola xinjiangensis.</title>
        <authorList>
            <person name="Wang W."/>
            <person name="Yuan L."/>
        </authorList>
    </citation>
    <scope>NUCLEOTIDE SEQUENCE [LARGE SCALE GENOMIC DNA]</scope>
    <source>
        <strain evidence="6 7">CGMCC 4.4663</strain>
    </source>
</reference>
<dbReference type="Gene3D" id="3.90.76.10">
    <property type="entry name" value="Dipeptide-binding Protein, Domain 1"/>
    <property type="match status" value="1"/>
</dbReference>
<keyword evidence="7" id="KW-1185">Reference proteome</keyword>
<comment type="similarity">
    <text evidence="1">Belongs to the bacterial solute-binding protein 5 family.</text>
</comment>
<gene>
    <name evidence="6" type="ORF">BLA60_41030</name>
</gene>
<dbReference type="Pfam" id="PF00496">
    <property type="entry name" value="SBP_bac_5"/>
    <property type="match status" value="1"/>
</dbReference>
<dbReference type="SUPFAM" id="SSF53850">
    <property type="entry name" value="Periplasmic binding protein-like II"/>
    <property type="match status" value="1"/>
</dbReference>
<dbReference type="GO" id="GO:0043190">
    <property type="term" value="C:ATP-binding cassette (ABC) transporter complex"/>
    <property type="evidence" value="ECO:0007669"/>
    <property type="project" value="InterPro"/>
</dbReference>
<proteinExistence type="inferred from homology"/>
<evidence type="ECO:0000313" key="6">
    <source>
        <dbReference type="EMBL" id="OLF04398.1"/>
    </source>
</evidence>